<dbReference type="Proteomes" id="UP000199438">
    <property type="component" value="Unassembled WGS sequence"/>
</dbReference>
<feature type="domain" description="Trimeric autotransporter adhesin YadA-like head" evidence="1">
    <location>
        <begin position="224"/>
        <end position="250"/>
    </location>
</feature>
<accession>A0A1I1GIQ3</accession>
<dbReference type="InterPro" id="IPR008983">
    <property type="entry name" value="Tumour_necrosis_fac-like_dom"/>
</dbReference>
<reference evidence="3" key="1">
    <citation type="submission" date="2016-10" db="EMBL/GenBank/DDBJ databases">
        <authorList>
            <person name="Varghese N."/>
            <person name="Submissions S."/>
        </authorList>
    </citation>
    <scope>NUCLEOTIDE SEQUENCE [LARGE SCALE GENOMIC DNA]</scope>
    <source>
        <strain evidence="3">DSM 24499</strain>
    </source>
</reference>
<dbReference type="InterPro" id="IPR011049">
    <property type="entry name" value="Serralysin-like_metalloprot_C"/>
</dbReference>
<feature type="domain" description="Trimeric autotransporter adhesin YadA-like head" evidence="1">
    <location>
        <begin position="324"/>
        <end position="349"/>
    </location>
</feature>
<protein>
    <submittedName>
        <fullName evidence="2">Head domain of trimeric autotransporter adhesin</fullName>
    </submittedName>
</protein>
<dbReference type="Gene3D" id="2.150.10.10">
    <property type="entry name" value="Serralysin-like metalloprotease, C-terminal"/>
    <property type="match status" value="3"/>
</dbReference>
<dbReference type="Pfam" id="PF05658">
    <property type="entry name" value="YadA_head"/>
    <property type="match status" value="6"/>
</dbReference>
<evidence type="ECO:0000313" key="3">
    <source>
        <dbReference type="Proteomes" id="UP000199438"/>
    </source>
</evidence>
<feature type="domain" description="Trimeric autotransporter adhesin YadA-like head" evidence="1">
    <location>
        <begin position="286"/>
        <end position="306"/>
    </location>
</feature>
<proteinExistence type="predicted"/>
<evidence type="ECO:0000259" key="1">
    <source>
        <dbReference type="Pfam" id="PF05658"/>
    </source>
</evidence>
<feature type="domain" description="Trimeric autotransporter adhesin YadA-like head" evidence="1">
    <location>
        <begin position="379"/>
        <end position="405"/>
    </location>
</feature>
<dbReference type="OrthoDB" id="1247310at2"/>
<dbReference type="CDD" id="cd12820">
    <property type="entry name" value="LbR_YadA-like"/>
    <property type="match status" value="2"/>
</dbReference>
<dbReference type="STRING" id="1334022.SAMN04487907_102230"/>
<dbReference type="EMBL" id="FOKV01000002">
    <property type="protein sequence ID" value="SFC09748.1"/>
    <property type="molecule type" value="Genomic_DNA"/>
</dbReference>
<evidence type="ECO:0000313" key="2">
    <source>
        <dbReference type="EMBL" id="SFC09748.1"/>
    </source>
</evidence>
<dbReference type="RefSeq" id="WP_092541115.1">
    <property type="nucleotide sequence ID" value="NZ_FOKV01000002.1"/>
</dbReference>
<dbReference type="GO" id="GO:0019867">
    <property type="term" value="C:outer membrane"/>
    <property type="evidence" value="ECO:0007669"/>
    <property type="project" value="InterPro"/>
</dbReference>
<dbReference type="Gene3D" id="2.60.120.40">
    <property type="match status" value="1"/>
</dbReference>
<name>A0A1I1GIQ3_9FLAO</name>
<dbReference type="SUPFAM" id="SSF101967">
    <property type="entry name" value="Adhesin YadA, collagen-binding domain"/>
    <property type="match status" value="2"/>
</dbReference>
<keyword evidence="3" id="KW-1185">Reference proteome</keyword>
<gene>
    <name evidence="2" type="ORF">SAMN04487907_102230</name>
</gene>
<feature type="domain" description="Trimeric autotransporter adhesin YadA-like head" evidence="1">
    <location>
        <begin position="352"/>
        <end position="377"/>
    </location>
</feature>
<dbReference type="InterPro" id="IPR008640">
    <property type="entry name" value="Adhesin_Head_dom"/>
</dbReference>
<feature type="domain" description="Trimeric autotransporter adhesin YadA-like head" evidence="1">
    <location>
        <begin position="252"/>
        <end position="278"/>
    </location>
</feature>
<dbReference type="AlphaFoldDB" id="A0A1I1GIQ3"/>
<organism evidence="2 3">
    <name type="scientific">Zunongwangia mangrovi</name>
    <dbReference type="NCBI Taxonomy" id="1334022"/>
    <lineage>
        <taxon>Bacteria</taxon>
        <taxon>Pseudomonadati</taxon>
        <taxon>Bacteroidota</taxon>
        <taxon>Flavobacteriia</taxon>
        <taxon>Flavobacteriales</taxon>
        <taxon>Flavobacteriaceae</taxon>
        <taxon>Zunongwangia</taxon>
    </lineage>
</organism>
<sequence length="620" mass="64707">MKKNYPSKNNFVSAVIFLVFTTLFFSNSLVAQVGIGTSDPDPSAVLHIQSTDKGVLLPKVDLENLTDKNTVHNPTEGLLVYNKRDDNSRDLRKGFYIWDDEKWDKVENQSDIDDIMEEIDERFNELEDGSGWALTGNNFDNVSNAESKFLGTTTWHSLFLRSNDKQIAEFDPHGGIALGFDTKADWAGVAIGNAASITADEAVAIGKNSKSGSKSISLGHGALATSNEAIGLGFNANSSGSKATAIGNSSVASANNAVAIGQSASASGNSSFAIGSNSRATQNIAFAIGDGAKATSSESFAIGQNASSASDHGMAIGVGAKTSSQQNALALGVNAQASGNNSMAIGHSSNVSGQYAAAIGYNSKASQQNTTALGSNSNAVGQNSTAIGYQATSNTAYSIVLGNNTSASNWAGSKVGIGTSDPTAKLHVNGTFRYVDGNQGEDKVLTSDANGNASWKDAATQEWVQDYIDGYFVYAEVYKSGNATKLLNAGNGNNATAVWKDVDFGTEVVLSTNVATSSTSITVPVKGIYRISYSVMMDNTSGGGGKDIYLKLQNNGNDVPGSLSIANVKNGDIKTVSKTKLLSLNANNKLSIIAGGPESDDSIIIMPDGTNFNIELVRRL</sequence>